<evidence type="ECO:0000256" key="1">
    <source>
        <dbReference type="SAM" id="MobiDB-lite"/>
    </source>
</evidence>
<protein>
    <submittedName>
        <fullName evidence="2">Uncharacterized protein</fullName>
    </submittedName>
</protein>
<gene>
    <name evidence="2" type="ORF">AVDCRST_MAG22-2013</name>
</gene>
<sequence>DRAHEDELADLRRRQAGAPFPGAVPASPGPQARRLRPREPLVPPRRRGAHRVERPVRLAAGTGLGERRPWSGYDRRRVLPGRPLDGPAGGKVPEALRTAWKGLREVARLGATLRLPDARAGDLRVHVRVLLAHPRRL</sequence>
<feature type="compositionally biased region" description="Basic and acidic residues" evidence="1">
    <location>
        <begin position="65"/>
        <end position="77"/>
    </location>
</feature>
<feature type="non-terminal residue" evidence="2">
    <location>
        <position position="137"/>
    </location>
</feature>
<dbReference type="AlphaFoldDB" id="A0A6N3ITZ5"/>
<proteinExistence type="predicted"/>
<feature type="region of interest" description="Disordered" evidence="1">
    <location>
        <begin position="1"/>
        <end position="92"/>
    </location>
</feature>
<feature type="non-terminal residue" evidence="2">
    <location>
        <position position="1"/>
    </location>
</feature>
<accession>A0A6N3ITZ5</accession>
<evidence type="ECO:0000313" key="2">
    <source>
        <dbReference type="EMBL" id="CAA9412907.1"/>
    </source>
</evidence>
<dbReference type="EMBL" id="CADCUV010000081">
    <property type="protein sequence ID" value="CAA9412907.1"/>
    <property type="molecule type" value="Genomic_DNA"/>
</dbReference>
<reference evidence="2" key="1">
    <citation type="submission" date="2020-02" db="EMBL/GenBank/DDBJ databases">
        <authorList>
            <person name="Meier V. D."/>
        </authorList>
    </citation>
    <scope>NUCLEOTIDE SEQUENCE</scope>
    <source>
        <strain evidence="2">AVDCRST_MAG22</strain>
    </source>
</reference>
<organism evidence="2">
    <name type="scientific">uncultured Rubrobacteraceae bacterium</name>
    <dbReference type="NCBI Taxonomy" id="349277"/>
    <lineage>
        <taxon>Bacteria</taxon>
        <taxon>Bacillati</taxon>
        <taxon>Actinomycetota</taxon>
        <taxon>Rubrobacteria</taxon>
        <taxon>Rubrobacterales</taxon>
        <taxon>Rubrobacteraceae</taxon>
        <taxon>environmental samples</taxon>
    </lineage>
</organism>
<name>A0A6N3ITZ5_9ACTN</name>
<feature type="compositionally biased region" description="Basic and acidic residues" evidence="1">
    <location>
        <begin position="1"/>
        <end position="13"/>
    </location>
</feature>